<dbReference type="OrthoDB" id="9793561at2"/>
<dbReference type="STRING" id="157783.LK03_17220"/>
<gene>
    <name evidence="2" type="ORF">LK03_17220</name>
</gene>
<dbReference type="NCBIfam" id="TIGR02001">
    <property type="entry name" value="gcw_chp"/>
    <property type="match status" value="1"/>
</dbReference>
<dbReference type="InterPro" id="IPR010239">
    <property type="entry name" value="CHP02001"/>
</dbReference>
<keyword evidence="1" id="KW-0732">Signal</keyword>
<name>A0A089YGQ5_9PSED</name>
<reference evidence="2 3" key="1">
    <citation type="submission" date="2014-09" db="EMBL/GenBank/DDBJ databases">
        <authorList>
            <person name="Chan K.-G."/>
        </authorList>
    </citation>
    <scope>NUCLEOTIDE SEQUENCE [LARGE SCALE GENOMIC DNA]</scope>
    <source>
        <strain evidence="2 3">ND07</strain>
    </source>
</reference>
<evidence type="ECO:0000313" key="2">
    <source>
        <dbReference type="EMBL" id="AIR90898.1"/>
    </source>
</evidence>
<keyword evidence="3" id="KW-1185">Reference proteome</keyword>
<dbReference type="AlphaFoldDB" id="A0A089YGQ5"/>
<dbReference type="RefSeq" id="WP_038413549.1">
    <property type="nucleotide sequence ID" value="NZ_CP009455.1"/>
</dbReference>
<accession>A0A089YGQ5</accession>
<evidence type="ECO:0000256" key="1">
    <source>
        <dbReference type="SAM" id="SignalP"/>
    </source>
</evidence>
<organism evidence="2 3">
    <name type="scientific">Pseudomonas cremoricolorata</name>
    <dbReference type="NCBI Taxonomy" id="157783"/>
    <lineage>
        <taxon>Bacteria</taxon>
        <taxon>Pseudomonadati</taxon>
        <taxon>Pseudomonadota</taxon>
        <taxon>Gammaproteobacteria</taxon>
        <taxon>Pseudomonadales</taxon>
        <taxon>Pseudomonadaceae</taxon>
        <taxon>Pseudomonas</taxon>
    </lineage>
</organism>
<feature type="signal peptide" evidence="1">
    <location>
        <begin position="1"/>
        <end position="22"/>
    </location>
</feature>
<protein>
    <submittedName>
        <fullName evidence="2">Lipoprotein</fullName>
    </submittedName>
</protein>
<keyword evidence="2" id="KW-0449">Lipoprotein</keyword>
<feature type="chain" id="PRO_5001852069" evidence="1">
    <location>
        <begin position="23"/>
        <end position="241"/>
    </location>
</feature>
<dbReference type="Proteomes" id="UP000029493">
    <property type="component" value="Chromosome"/>
</dbReference>
<sequence length="241" mass="26002">MIVLRPFWLLGAALLLSLPAQAQQIQRELGDFDFKLATTPTRSMAEGLISPSAVGTFHGGVDLSHANGLYFGQYAPSMGLTKTSTLKLDNYVGYKQPLGGDLGYEVGVIHYSYPTLAANNSYALYGGLSLLGRRIGGALNDKPSNRTGTLFANLGRLPLFGVDLSVKVAHHQFSTPYTIGDGSRVDGFSDWSLKFSRPWRGVDLNLTWSNSNLSGSGCDAYSGINTTCDSMVTLKAQRSFF</sequence>
<evidence type="ECO:0000313" key="3">
    <source>
        <dbReference type="Proteomes" id="UP000029493"/>
    </source>
</evidence>
<dbReference type="Pfam" id="PF09694">
    <property type="entry name" value="Gcw_chp"/>
    <property type="match status" value="1"/>
</dbReference>
<dbReference type="EMBL" id="CP009455">
    <property type="protein sequence ID" value="AIR90898.1"/>
    <property type="molecule type" value="Genomic_DNA"/>
</dbReference>
<proteinExistence type="predicted"/>
<dbReference type="KEGG" id="psw:LK03_17220"/>